<protein>
    <submittedName>
        <fullName evidence="1">Uncharacterized protein</fullName>
    </submittedName>
</protein>
<dbReference type="InterPro" id="IPR021109">
    <property type="entry name" value="Peptidase_aspartic_dom_sf"/>
</dbReference>
<sequence length="304" mass="34518">TDKRRSAKAVSLPSKAASPCLSTFLWCDNYKAKHSVQTLLDTGAEENFISFKVVDRLQQNQSIRSSSVPISLELADGSNLDLQKKVKLKAEFPELPGRKALCFAFSAYVMPMRSSSSHDLVVGFPLIQELDLFGYMRTHPSLQHKTIEDVSWELEELDHRRFIRKDELCTYHEVHISCEFQDELTEVLSELLGKVAVEGGKKIPPMNIELKEGADFTLRSNRRIPRAYRDFLEKEIQDLLKARTIQRSSSCCDTFIKIKIDANYLFLEPVRNTAGRHLSPGTVYYIIPPQNQSGTPLSRSPSPQ</sequence>
<dbReference type="EMBL" id="BQXS01010237">
    <property type="protein sequence ID" value="GKT33392.1"/>
    <property type="molecule type" value="Genomic_DNA"/>
</dbReference>
<reference evidence="1" key="1">
    <citation type="submission" date="2022-03" db="EMBL/GenBank/DDBJ databases">
        <title>Draft genome sequence of Aduncisulcus paluster, a free-living microaerophilic Fornicata.</title>
        <authorList>
            <person name="Yuyama I."/>
            <person name="Kume K."/>
            <person name="Tamura T."/>
            <person name="Inagaki Y."/>
            <person name="Hashimoto T."/>
        </authorList>
    </citation>
    <scope>NUCLEOTIDE SEQUENCE</scope>
    <source>
        <strain evidence="1">NY0171</strain>
    </source>
</reference>
<name>A0ABQ5KLN2_9EUKA</name>
<proteinExistence type="predicted"/>
<dbReference type="CDD" id="cd00303">
    <property type="entry name" value="retropepsin_like"/>
    <property type="match status" value="1"/>
</dbReference>
<evidence type="ECO:0000313" key="2">
    <source>
        <dbReference type="Proteomes" id="UP001057375"/>
    </source>
</evidence>
<dbReference type="Gene3D" id="2.40.70.10">
    <property type="entry name" value="Acid Proteases"/>
    <property type="match status" value="1"/>
</dbReference>
<keyword evidence="2" id="KW-1185">Reference proteome</keyword>
<comment type="caution">
    <text evidence="1">The sequence shown here is derived from an EMBL/GenBank/DDBJ whole genome shotgun (WGS) entry which is preliminary data.</text>
</comment>
<organism evidence="1 2">
    <name type="scientific">Aduncisulcus paluster</name>
    <dbReference type="NCBI Taxonomy" id="2918883"/>
    <lineage>
        <taxon>Eukaryota</taxon>
        <taxon>Metamonada</taxon>
        <taxon>Carpediemonas-like organisms</taxon>
        <taxon>Aduncisulcus</taxon>
    </lineage>
</organism>
<evidence type="ECO:0000313" key="1">
    <source>
        <dbReference type="EMBL" id="GKT33392.1"/>
    </source>
</evidence>
<feature type="non-terminal residue" evidence="1">
    <location>
        <position position="1"/>
    </location>
</feature>
<dbReference type="Proteomes" id="UP001057375">
    <property type="component" value="Unassembled WGS sequence"/>
</dbReference>
<gene>
    <name evidence="1" type="ORF">ADUPG1_007316</name>
</gene>
<accession>A0ABQ5KLN2</accession>